<evidence type="ECO:0000256" key="1">
    <source>
        <dbReference type="SAM" id="MobiDB-lite"/>
    </source>
</evidence>
<proteinExistence type="predicted"/>
<protein>
    <submittedName>
        <fullName evidence="2">Uncharacterized protein</fullName>
    </submittedName>
</protein>
<dbReference type="AlphaFoldDB" id="X0TVT0"/>
<name>X0TVT0_9ZZZZ</name>
<organism evidence="2">
    <name type="scientific">marine sediment metagenome</name>
    <dbReference type="NCBI Taxonomy" id="412755"/>
    <lineage>
        <taxon>unclassified sequences</taxon>
        <taxon>metagenomes</taxon>
        <taxon>ecological metagenomes</taxon>
    </lineage>
</organism>
<comment type="caution">
    <text evidence="2">The sequence shown here is derived from an EMBL/GenBank/DDBJ whole genome shotgun (WGS) entry which is preliminary data.</text>
</comment>
<accession>X0TVT0</accession>
<reference evidence="2" key="1">
    <citation type="journal article" date="2014" name="Front. Microbiol.">
        <title>High frequency of phylogenetically diverse reductive dehalogenase-homologous genes in deep subseafloor sedimentary metagenomes.</title>
        <authorList>
            <person name="Kawai M."/>
            <person name="Futagami T."/>
            <person name="Toyoda A."/>
            <person name="Takaki Y."/>
            <person name="Nishi S."/>
            <person name="Hori S."/>
            <person name="Arai W."/>
            <person name="Tsubouchi T."/>
            <person name="Morono Y."/>
            <person name="Uchiyama I."/>
            <person name="Ito T."/>
            <person name="Fujiyama A."/>
            <person name="Inagaki F."/>
            <person name="Takami H."/>
        </authorList>
    </citation>
    <scope>NUCLEOTIDE SEQUENCE</scope>
    <source>
        <strain evidence="2">Expedition CK06-06</strain>
    </source>
</reference>
<feature type="non-terminal residue" evidence="2">
    <location>
        <position position="1"/>
    </location>
</feature>
<feature type="region of interest" description="Disordered" evidence="1">
    <location>
        <begin position="111"/>
        <end position="139"/>
    </location>
</feature>
<gene>
    <name evidence="2" type="ORF">S01H1_29700</name>
</gene>
<evidence type="ECO:0000313" key="2">
    <source>
        <dbReference type="EMBL" id="GAF92247.1"/>
    </source>
</evidence>
<dbReference type="EMBL" id="BARS01018242">
    <property type="protein sequence ID" value="GAF92247.1"/>
    <property type="molecule type" value="Genomic_DNA"/>
</dbReference>
<sequence length="139" mass="15462">GTRIQQTFIMTWPVGEYVGKIDKITEKEGIYGPQLQIAFKLVQMDPNASPVLGWCSQTFSNKSKLYAWTKAAFGGGDIPKAYTFDSDDLIGKKVLLTLVIRDREDGTPFNRIDSLRSIPETGEIPDPPSLNAKQQDVLL</sequence>